<evidence type="ECO:0000256" key="1">
    <source>
        <dbReference type="PROSITE-ProRule" id="PRU00024"/>
    </source>
</evidence>
<gene>
    <name evidence="3" type="ORF">DLAC_05428</name>
</gene>
<reference evidence="3 4" key="1">
    <citation type="submission" date="2015-12" db="EMBL/GenBank/DDBJ databases">
        <title>Dictyostelia acquired genes for synthesis and detection of signals that induce cell-type specialization by lateral gene transfer from prokaryotes.</title>
        <authorList>
            <person name="Gloeckner G."/>
            <person name="Schaap P."/>
        </authorList>
    </citation>
    <scope>NUCLEOTIDE SEQUENCE [LARGE SCALE GENOMIC DNA]</scope>
    <source>
        <strain evidence="3 4">TK</strain>
    </source>
</reference>
<dbReference type="EMBL" id="LODT01000028">
    <property type="protein sequence ID" value="KYQ92844.1"/>
    <property type="molecule type" value="Genomic_DNA"/>
</dbReference>
<dbReference type="Pfam" id="PF01344">
    <property type="entry name" value="Kelch_1"/>
    <property type="match status" value="1"/>
</dbReference>
<protein>
    <recommendedName>
        <fullName evidence="2">B box-type domain-containing protein</fullName>
    </recommendedName>
</protein>
<feature type="domain" description="B box-type" evidence="2">
    <location>
        <begin position="2"/>
        <end position="46"/>
    </location>
</feature>
<keyword evidence="1" id="KW-0479">Metal-binding</keyword>
<sequence>MDVLESCTSNRHLRSQQLNFCKDCDQICCAACQLKHTDDDHEVIDLDEYNLELTKYCEKLSQHVIKTKEAEKENLTSIMKKEIHEHSLQLNAEITSQFDKYRKMLAIKEQELKDQISQVNDDNLKIYFEMSSQLEFKIQQSLQIQSEAKLLQKSTASTNGDNSEFNPFGQKRKIEDVNDDEFLRSLESKKKINTTNILLDFIKNANTPNIQPRDPLYKKLKFNPQSLDGIGSYIMSYTTKECFDKSMVNAENGQPVANSQSPLSSSVPPSISGQLTPLTNYVMKYGFQRGLEKINCKTNEVQIKKVLPPKESSFFYQDNNIEGTIYLFDRDRYYFFSEGDKGELSWKCGDFKLNQQGEHAYGQSTCYDQKDHIYLIGGEINPKTSAKNIIRFNIRTKQFEKAGELINRSQCHSLSYHDDSIFIIGGFDGVTNRPNHNPFNTSIYRYDCKTQKIETLVTHLKCKKDGLSSACIDHKNGVVYYLSVEKFGFYKYEIKQKIFTSLNTRREMEFLHYSKLYYDGQNIIYLISGDLKVVLAYNVQQNYWNDPNIRLTEDKDPKSAVNHDYYCSFLKK</sequence>
<keyword evidence="4" id="KW-1185">Reference proteome</keyword>
<dbReference type="AlphaFoldDB" id="A0A151ZG53"/>
<organism evidence="3 4">
    <name type="scientific">Tieghemostelium lacteum</name>
    <name type="common">Slime mold</name>
    <name type="synonym">Dictyostelium lacteum</name>
    <dbReference type="NCBI Taxonomy" id="361077"/>
    <lineage>
        <taxon>Eukaryota</taxon>
        <taxon>Amoebozoa</taxon>
        <taxon>Evosea</taxon>
        <taxon>Eumycetozoa</taxon>
        <taxon>Dictyostelia</taxon>
        <taxon>Dictyosteliales</taxon>
        <taxon>Raperosteliaceae</taxon>
        <taxon>Tieghemostelium</taxon>
    </lineage>
</organism>
<dbReference type="PROSITE" id="PS50119">
    <property type="entry name" value="ZF_BBOX"/>
    <property type="match status" value="1"/>
</dbReference>
<proteinExistence type="predicted"/>
<dbReference type="GO" id="GO:0008270">
    <property type="term" value="F:zinc ion binding"/>
    <property type="evidence" value="ECO:0007669"/>
    <property type="project" value="UniProtKB-KW"/>
</dbReference>
<dbReference type="InterPro" id="IPR015915">
    <property type="entry name" value="Kelch-typ_b-propeller"/>
</dbReference>
<dbReference type="SUPFAM" id="SSF117281">
    <property type="entry name" value="Kelch motif"/>
    <property type="match status" value="1"/>
</dbReference>
<dbReference type="InterPro" id="IPR000315">
    <property type="entry name" value="Znf_B-box"/>
</dbReference>
<evidence type="ECO:0000313" key="4">
    <source>
        <dbReference type="Proteomes" id="UP000076078"/>
    </source>
</evidence>
<keyword evidence="1" id="KW-0863">Zinc-finger</keyword>
<dbReference type="Proteomes" id="UP000076078">
    <property type="component" value="Unassembled WGS sequence"/>
</dbReference>
<name>A0A151ZG53_TIELA</name>
<evidence type="ECO:0000259" key="2">
    <source>
        <dbReference type="PROSITE" id="PS50119"/>
    </source>
</evidence>
<evidence type="ECO:0000313" key="3">
    <source>
        <dbReference type="EMBL" id="KYQ92844.1"/>
    </source>
</evidence>
<keyword evidence="1" id="KW-0862">Zinc</keyword>
<dbReference type="InterPro" id="IPR006652">
    <property type="entry name" value="Kelch_1"/>
</dbReference>
<accession>A0A151ZG53</accession>
<comment type="caution">
    <text evidence="3">The sequence shown here is derived from an EMBL/GenBank/DDBJ whole genome shotgun (WGS) entry which is preliminary data.</text>
</comment>
<dbReference type="Gene3D" id="2.120.10.80">
    <property type="entry name" value="Kelch-type beta propeller"/>
    <property type="match status" value="1"/>
</dbReference>
<dbReference type="InParanoid" id="A0A151ZG53"/>